<reference evidence="2" key="2">
    <citation type="journal article" date="2018" name="Plant J.">
        <title>The Sorghum bicolor reference genome: improved assembly, gene annotations, a transcriptome atlas, and signatures of genome organization.</title>
        <authorList>
            <person name="McCormick R.F."/>
            <person name="Truong S.K."/>
            <person name="Sreedasyam A."/>
            <person name="Jenkins J."/>
            <person name="Shu S."/>
            <person name="Sims D."/>
            <person name="Kennedy M."/>
            <person name="Amirebrahimi M."/>
            <person name="Weers B.D."/>
            <person name="McKinley B."/>
            <person name="Mattison A."/>
            <person name="Morishige D.T."/>
            <person name="Grimwood J."/>
            <person name="Schmutz J."/>
            <person name="Mullet J.E."/>
        </authorList>
    </citation>
    <scope>NUCLEOTIDE SEQUENCE [LARGE SCALE GENOMIC DNA]</scope>
    <source>
        <strain evidence="2">cv. BTx623</strain>
    </source>
</reference>
<protein>
    <submittedName>
        <fullName evidence="1">Uncharacterized protein</fullName>
    </submittedName>
</protein>
<dbReference type="Gramene" id="KXG21731">
    <property type="protein sequence ID" value="KXG21731"/>
    <property type="gene ID" value="SORBI_3009G100700"/>
</dbReference>
<organism evidence="1 2">
    <name type="scientific">Sorghum bicolor</name>
    <name type="common">Sorghum</name>
    <name type="synonym">Sorghum vulgare</name>
    <dbReference type="NCBI Taxonomy" id="4558"/>
    <lineage>
        <taxon>Eukaryota</taxon>
        <taxon>Viridiplantae</taxon>
        <taxon>Streptophyta</taxon>
        <taxon>Embryophyta</taxon>
        <taxon>Tracheophyta</taxon>
        <taxon>Spermatophyta</taxon>
        <taxon>Magnoliopsida</taxon>
        <taxon>Liliopsida</taxon>
        <taxon>Poales</taxon>
        <taxon>Poaceae</taxon>
        <taxon>PACMAD clade</taxon>
        <taxon>Panicoideae</taxon>
        <taxon>Andropogonodae</taxon>
        <taxon>Andropogoneae</taxon>
        <taxon>Sorghinae</taxon>
        <taxon>Sorghum</taxon>
    </lineage>
</organism>
<keyword evidence="2" id="KW-1185">Reference proteome</keyword>
<reference evidence="1 2" key="1">
    <citation type="journal article" date="2009" name="Nature">
        <title>The Sorghum bicolor genome and the diversification of grasses.</title>
        <authorList>
            <person name="Paterson A.H."/>
            <person name="Bowers J.E."/>
            <person name="Bruggmann R."/>
            <person name="Dubchak I."/>
            <person name="Grimwood J."/>
            <person name="Gundlach H."/>
            <person name="Haberer G."/>
            <person name="Hellsten U."/>
            <person name="Mitros T."/>
            <person name="Poliakov A."/>
            <person name="Schmutz J."/>
            <person name="Spannagl M."/>
            <person name="Tang H."/>
            <person name="Wang X."/>
            <person name="Wicker T."/>
            <person name="Bharti A.K."/>
            <person name="Chapman J."/>
            <person name="Feltus F.A."/>
            <person name="Gowik U."/>
            <person name="Grigoriev I.V."/>
            <person name="Lyons E."/>
            <person name="Maher C.A."/>
            <person name="Martis M."/>
            <person name="Narechania A."/>
            <person name="Otillar R.P."/>
            <person name="Penning B.W."/>
            <person name="Salamov A.A."/>
            <person name="Wang Y."/>
            <person name="Zhang L."/>
            <person name="Carpita N.C."/>
            <person name="Freeling M."/>
            <person name="Gingle A.R."/>
            <person name="Hash C.T."/>
            <person name="Keller B."/>
            <person name="Klein P."/>
            <person name="Kresovich S."/>
            <person name="McCann M.C."/>
            <person name="Ming R."/>
            <person name="Peterson D.G."/>
            <person name="Mehboob-ur-Rahman"/>
            <person name="Ware D."/>
            <person name="Westhoff P."/>
            <person name="Mayer K.F."/>
            <person name="Messing J."/>
            <person name="Rokhsar D.S."/>
        </authorList>
    </citation>
    <scope>NUCLEOTIDE SEQUENCE [LARGE SCALE GENOMIC DNA]</scope>
    <source>
        <strain evidence="2">cv. BTx623</strain>
    </source>
</reference>
<dbReference type="OMA" id="ICTICDI"/>
<evidence type="ECO:0000313" key="1">
    <source>
        <dbReference type="EMBL" id="KXG21731.1"/>
    </source>
</evidence>
<dbReference type="Proteomes" id="UP000000768">
    <property type="component" value="Chromosome 9"/>
</dbReference>
<gene>
    <name evidence="1" type="ORF">SORBI_3009G100700</name>
</gene>
<accession>A0A1B6P868</accession>
<name>A0A1B6P868_SORBI</name>
<proteinExistence type="predicted"/>
<evidence type="ECO:0000313" key="2">
    <source>
        <dbReference type="Proteomes" id="UP000000768"/>
    </source>
</evidence>
<dbReference type="EMBL" id="CM000768">
    <property type="protein sequence ID" value="KXG21731.1"/>
    <property type="molecule type" value="Genomic_DNA"/>
</dbReference>
<sequence>MNPVSANLIPWNPEYGSIATLAYQHLTGLSNFDHNTYARNLGKPPRHIQIQISGIPPHLCTHTTVNTLLDKLAIVQEIILNPTNHRYIVFAKTHCLDVIPPTAAIGIKRMLDGKLLFNIWPILYEIIEINNQHTGTSCHEQLEQPIRLGFMEECYSPRPDDEATSKHHYTDIENFSPIHNSSDHECGFESDRSMNY</sequence>
<dbReference type="AlphaFoldDB" id="A0A1B6P868"/>
<dbReference type="InParanoid" id="A0A1B6P868"/>